<dbReference type="GO" id="GO:0005524">
    <property type="term" value="F:ATP binding"/>
    <property type="evidence" value="ECO:0007669"/>
    <property type="project" value="InterPro"/>
</dbReference>
<feature type="transmembrane region" description="Helical" evidence="4">
    <location>
        <begin position="31"/>
        <end position="51"/>
    </location>
</feature>
<organism evidence="6 7">
    <name type="scientific">Panagrolaimus davidi</name>
    <dbReference type="NCBI Taxonomy" id="227884"/>
    <lineage>
        <taxon>Eukaryota</taxon>
        <taxon>Metazoa</taxon>
        <taxon>Ecdysozoa</taxon>
        <taxon>Nematoda</taxon>
        <taxon>Chromadorea</taxon>
        <taxon>Rhabditida</taxon>
        <taxon>Tylenchina</taxon>
        <taxon>Panagrolaimomorpha</taxon>
        <taxon>Panagrolaimoidea</taxon>
        <taxon>Panagrolaimidae</taxon>
        <taxon>Panagrolaimus</taxon>
    </lineage>
</organism>
<reference evidence="7" key="1">
    <citation type="submission" date="2022-11" db="UniProtKB">
        <authorList>
            <consortium name="WormBaseParasite"/>
        </authorList>
    </citation>
    <scope>IDENTIFICATION</scope>
</reference>
<dbReference type="AlphaFoldDB" id="A0A914R0E8"/>
<evidence type="ECO:0000256" key="1">
    <source>
        <dbReference type="ARBA" id="ARBA00022692"/>
    </source>
</evidence>
<name>A0A914R0E8_9BILA</name>
<dbReference type="WBParaSite" id="PDA_v2.g9696.t1">
    <property type="protein sequence ID" value="PDA_v2.g9696.t1"/>
    <property type="gene ID" value="PDA_v2.g9696"/>
</dbReference>
<evidence type="ECO:0000259" key="5">
    <source>
        <dbReference type="Pfam" id="PF00664"/>
    </source>
</evidence>
<dbReference type="SUPFAM" id="SSF90123">
    <property type="entry name" value="ABC transporter transmembrane region"/>
    <property type="match status" value="1"/>
</dbReference>
<evidence type="ECO:0000256" key="2">
    <source>
        <dbReference type="ARBA" id="ARBA00022989"/>
    </source>
</evidence>
<keyword evidence="1 4" id="KW-0812">Transmembrane</keyword>
<evidence type="ECO:0000256" key="4">
    <source>
        <dbReference type="SAM" id="Phobius"/>
    </source>
</evidence>
<proteinExistence type="predicted"/>
<evidence type="ECO:0000313" key="7">
    <source>
        <dbReference type="WBParaSite" id="PDA_v2.g9696.t1"/>
    </source>
</evidence>
<evidence type="ECO:0000256" key="3">
    <source>
        <dbReference type="ARBA" id="ARBA00023136"/>
    </source>
</evidence>
<dbReference type="Pfam" id="PF00664">
    <property type="entry name" value="ABC_membrane"/>
    <property type="match status" value="1"/>
</dbReference>
<dbReference type="GO" id="GO:0016020">
    <property type="term" value="C:membrane"/>
    <property type="evidence" value="ECO:0007669"/>
    <property type="project" value="InterPro"/>
</dbReference>
<accession>A0A914R0E8</accession>
<sequence length="66" mass="7194">MEWLDVNQVGALTQKMSSGIDRIKDGMSDKIGVLCHAATSIISGTALALYLKYVKLKGVVSLFFFL</sequence>
<feature type="domain" description="ABC transmembrane type-1" evidence="5">
    <location>
        <begin position="1"/>
        <end position="52"/>
    </location>
</feature>
<protein>
    <submittedName>
        <fullName evidence="7">ABC transmembrane type-1 domain-containing protein</fullName>
    </submittedName>
</protein>
<dbReference type="Gene3D" id="1.20.1560.10">
    <property type="entry name" value="ABC transporter type 1, transmembrane domain"/>
    <property type="match status" value="1"/>
</dbReference>
<dbReference type="InterPro" id="IPR011527">
    <property type="entry name" value="ABC1_TM_dom"/>
</dbReference>
<keyword evidence="6" id="KW-1185">Reference proteome</keyword>
<keyword evidence="3 4" id="KW-0472">Membrane</keyword>
<keyword evidence="2 4" id="KW-1133">Transmembrane helix</keyword>
<dbReference type="InterPro" id="IPR036640">
    <property type="entry name" value="ABC1_TM_sf"/>
</dbReference>
<dbReference type="GO" id="GO:0140359">
    <property type="term" value="F:ABC-type transporter activity"/>
    <property type="evidence" value="ECO:0007669"/>
    <property type="project" value="InterPro"/>
</dbReference>
<evidence type="ECO:0000313" key="6">
    <source>
        <dbReference type="Proteomes" id="UP000887578"/>
    </source>
</evidence>
<dbReference type="Proteomes" id="UP000887578">
    <property type="component" value="Unplaced"/>
</dbReference>